<gene>
    <name evidence="3" type="ORF">BU26DRAFT_465661</name>
</gene>
<evidence type="ECO:0000313" key="3">
    <source>
        <dbReference type="EMBL" id="KAF2243181.1"/>
    </source>
</evidence>
<dbReference type="Gene3D" id="3.40.50.720">
    <property type="entry name" value="NAD(P)-binding Rossmann-like Domain"/>
    <property type="match status" value="1"/>
</dbReference>
<evidence type="ECO:0000256" key="1">
    <source>
        <dbReference type="ARBA" id="ARBA00006484"/>
    </source>
</evidence>
<sequence>MDQAQDFDPHAFTKPSQLTKTMRRADIYEAVNPTKPKNSAAGKSVLVTGGGRGIGKGITLAWAKAGAKTIFICGREQNTLDATAAEVAGVSPSTEVVCIPCDVTNEVQVAEMFAKVKGKVGKLDALVCNAGGMRTAGQHLKIGEMETRDWWGDIELNVKGTYLPVHYYIRSLSSPSDSPNTPPTGTIISISSIIAGFVLPGESSYGLAKRTNAGLVEYLHAEHPSIRAFSLNPGIVRTRDLPKPMKPYALDTPELAGAVTVYLASERSEYARGGFLSVNWDVGEMEQHAEEIERECLLKFRFLGAQLGFGGHP</sequence>
<evidence type="ECO:0000256" key="2">
    <source>
        <dbReference type="ARBA" id="ARBA00023002"/>
    </source>
</evidence>
<dbReference type="GO" id="GO:0016616">
    <property type="term" value="F:oxidoreductase activity, acting on the CH-OH group of donors, NAD or NADP as acceptor"/>
    <property type="evidence" value="ECO:0007669"/>
    <property type="project" value="TreeGrafter"/>
</dbReference>
<dbReference type="PANTHER" id="PTHR42760">
    <property type="entry name" value="SHORT-CHAIN DEHYDROGENASES/REDUCTASES FAMILY MEMBER"/>
    <property type="match status" value="1"/>
</dbReference>
<reference evidence="3" key="1">
    <citation type="journal article" date="2020" name="Stud. Mycol.">
        <title>101 Dothideomycetes genomes: a test case for predicting lifestyles and emergence of pathogens.</title>
        <authorList>
            <person name="Haridas S."/>
            <person name="Albert R."/>
            <person name="Binder M."/>
            <person name="Bloem J."/>
            <person name="Labutti K."/>
            <person name="Salamov A."/>
            <person name="Andreopoulos B."/>
            <person name="Baker S."/>
            <person name="Barry K."/>
            <person name="Bills G."/>
            <person name="Bluhm B."/>
            <person name="Cannon C."/>
            <person name="Castanera R."/>
            <person name="Culley D."/>
            <person name="Daum C."/>
            <person name="Ezra D."/>
            <person name="Gonzalez J."/>
            <person name="Henrissat B."/>
            <person name="Kuo A."/>
            <person name="Liang C."/>
            <person name="Lipzen A."/>
            <person name="Lutzoni F."/>
            <person name="Magnuson J."/>
            <person name="Mondo S."/>
            <person name="Nolan M."/>
            <person name="Ohm R."/>
            <person name="Pangilinan J."/>
            <person name="Park H.-J."/>
            <person name="Ramirez L."/>
            <person name="Alfaro M."/>
            <person name="Sun H."/>
            <person name="Tritt A."/>
            <person name="Yoshinaga Y."/>
            <person name="Zwiers L.-H."/>
            <person name="Turgeon B."/>
            <person name="Goodwin S."/>
            <person name="Spatafora J."/>
            <person name="Crous P."/>
            <person name="Grigoriev I."/>
        </authorList>
    </citation>
    <scope>NUCLEOTIDE SEQUENCE</scope>
    <source>
        <strain evidence="3">CBS 122368</strain>
    </source>
</reference>
<dbReference type="PRINTS" id="PR00081">
    <property type="entry name" value="GDHRDH"/>
</dbReference>
<keyword evidence="2" id="KW-0560">Oxidoreductase</keyword>
<dbReference type="CDD" id="cd05233">
    <property type="entry name" value="SDR_c"/>
    <property type="match status" value="1"/>
</dbReference>
<dbReference type="GeneID" id="54578528"/>
<dbReference type="RefSeq" id="XP_033678185.1">
    <property type="nucleotide sequence ID" value="XM_033825198.1"/>
</dbReference>
<protein>
    <submittedName>
        <fullName evidence="3">NAD(P)-binding protein</fullName>
    </submittedName>
</protein>
<dbReference type="Proteomes" id="UP000800094">
    <property type="component" value="Unassembled WGS sequence"/>
</dbReference>
<dbReference type="SUPFAM" id="SSF51735">
    <property type="entry name" value="NAD(P)-binding Rossmann-fold domains"/>
    <property type="match status" value="1"/>
</dbReference>
<dbReference type="InterPro" id="IPR036291">
    <property type="entry name" value="NAD(P)-bd_dom_sf"/>
</dbReference>
<dbReference type="InterPro" id="IPR002347">
    <property type="entry name" value="SDR_fam"/>
</dbReference>
<comment type="similarity">
    <text evidence="1">Belongs to the short-chain dehydrogenases/reductases (SDR) family.</text>
</comment>
<accession>A0A6A6HYP6</accession>
<dbReference type="AlphaFoldDB" id="A0A6A6HYP6"/>
<name>A0A6A6HYP6_9PLEO</name>
<organism evidence="3 4">
    <name type="scientific">Trematosphaeria pertusa</name>
    <dbReference type="NCBI Taxonomy" id="390896"/>
    <lineage>
        <taxon>Eukaryota</taxon>
        <taxon>Fungi</taxon>
        <taxon>Dikarya</taxon>
        <taxon>Ascomycota</taxon>
        <taxon>Pezizomycotina</taxon>
        <taxon>Dothideomycetes</taxon>
        <taxon>Pleosporomycetidae</taxon>
        <taxon>Pleosporales</taxon>
        <taxon>Massarineae</taxon>
        <taxon>Trematosphaeriaceae</taxon>
        <taxon>Trematosphaeria</taxon>
    </lineage>
</organism>
<proteinExistence type="inferred from homology"/>
<evidence type="ECO:0000313" key="4">
    <source>
        <dbReference type="Proteomes" id="UP000800094"/>
    </source>
</evidence>
<dbReference type="EMBL" id="ML987205">
    <property type="protein sequence ID" value="KAF2243181.1"/>
    <property type="molecule type" value="Genomic_DNA"/>
</dbReference>
<dbReference type="PANTHER" id="PTHR42760:SF37">
    <property type="entry name" value="CLAVALDEHYDE DEHYDROGENASE"/>
    <property type="match status" value="1"/>
</dbReference>
<dbReference type="Pfam" id="PF00106">
    <property type="entry name" value="adh_short"/>
    <property type="match status" value="1"/>
</dbReference>
<keyword evidence="4" id="KW-1185">Reference proteome</keyword>
<dbReference type="OrthoDB" id="1933717at2759"/>